<dbReference type="EMBL" id="AEDD01000016">
    <property type="protein sequence ID" value="EFM08478.1"/>
    <property type="molecule type" value="Genomic_DNA"/>
</dbReference>
<dbReference type="PANTHER" id="PTHR23501:SF190">
    <property type="entry name" value="MAJOR FACILITATOR SUPERFAMILY MFS_1"/>
    <property type="match status" value="1"/>
</dbReference>
<keyword evidence="9" id="KW-1185">Reference proteome</keyword>
<sequence>MSTQTVNRTRPKAISRSRVVAIFLLGIFMGALDHGIVGPALSSILNSFEVGASWGVWSFTIYTLLFAVSIPVMGKLSDRFGRKRTFMSGITLFAVGSVIAALAPNFGMFLLGRAIQAIGSGGIFPITAAQIAASYPPEKRGKALGWIGVCFGIGTIMGPLVGGLIISFAEWQWIFLINVPIALVILLFISRYRSEQETSKKTIDGFGIAALSLLIASMMLAITEKSLWLALIAIVLLPILIMVERKQADPIVKLSYFTKSSTLLLLIASLASGFVMATAINMLPYYAETLLDIHKGNSGLTVMPMAVASMVASLLAGYMSDRIGAKRVLLVGFVITLIGAAALALGTESLPLFVLTILIMGFGVGIVIGAPLNVMVLQAVGMQEMGAAVGYLSLLRSIGSTLGPTLAGQLLLSTDDGFAYLYVISAAVSVASLVLVSMWSSRAKTASVGALQKST</sequence>
<evidence type="ECO:0000313" key="8">
    <source>
        <dbReference type="EMBL" id="EFM08478.1"/>
    </source>
</evidence>
<feature type="transmembrane region" description="Helical" evidence="6">
    <location>
        <begin position="263"/>
        <end position="286"/>
    </location>
</feature>
<dbReference type="Gene3D" id="1.20.1250.20">
    <property type="entry name" value="MFS general substrate transporter like domains"/>
    <property type="match status" value="2"/>
</dbReference>
<evidence type="ECO:0000313" key="9">
    <source>
        <dbReference type="Proteomes" id="UP000005387"/>
    </source>
</evidence>
<feature type="transmembrane region" description="Helical" evidence="6">
    <location>
        <begin position="418"/>
        <end position="439"/>
    </location>
</feature>
<dbReference type="InterPro" id="IPR020846">
    <property type="entry name" value="MFS_dom"/>
</dbReference>
<feature type="domain" description="Major facilitator superfamily (MFS) profile" evidence="7">
    <location>
        <begin position="19"/>
        <end position="444"/>
    </location>
</feature>
<feature type="transmembrane region" description="Helical" evidence="6">
    <location>
        <begin position="54"/>
        <end position="74"/>
    </location>
</feature>
<dbReference type="PROSITE" id="PS50850">
    <property type="entry name" value="MFS"/>
    <property type="match status" value="1"/>
</dbReference>
<feature type="transmembrane region" description="Helical" evidence="6">
    <location>
        <begin position="20"/>
        <end position="42"/>
    </location>
</feature>
<dbReference type="Proteomes" id="UP000005387">
    <property type="component" value="Unassembled WGS sequence"/>
</dbReference>
<dbReference type="InterPro" id="IPR005829">
    <property type="entry name" value="Sugar_transporter_CS"/>
</dbReference>
<reference evidence="8 9" key="1">
    <citation type="submission" date="2010-07" db="EMBL/GenBank/DDBJ databases">
        <title>The draft genome of Paenibacillus curdlanolyticus YK9.</title>
        <authorList>
            <consortium name="US DOE Joint Genome Institute (JGI-PGF)"/>
            <person name="Lucas S."/>
            <person name="Copeland A."/>
            <person name="Lapidus A."/>
            <person name="Cheng J.-F."/>
            <person name="Bruce D."/>
            <person name="Goodwin L."/>
            <person name="Pitluck S."/>
            <person name="Land M.L."/>
            <person name="Hauser L."/>
            <person name="Chang Y.-J."/>
            <person name="Jeffries C."/>
            <person name="Anderson I.J."/>
            <person name="Johnson E."/>
            <person name="Loganathan U."/>
            <person name="Mulhopadhyay B."/>
            <person name="Kyrpides N."/>
            <person name="Woyke T.J."/>
        </authorList>
    </citation>
    <scope>NUCLEOTIDE SEQUENCE [LARGE SCALE GENOMIC DNA]</scope>
    <source>
        <strain evidence="8 9">YK9</strain>
    </source>
</reference>
<proteinExistence type="predicted"/>
<dbReference type="Pfam" id="PF07690">
    <property type="entry name" value="MFS_1"/>
    <property type="match status" value="1"/>
</dbReference>
<keyword evidence="3 6" id="KW-0812">Transmembrane</keyword>
<feature type="transmembrane region" description="Helical" evidence="6">
    <location>
        <begin position="388"/>
        <end position="412"/>
    </location>
</feature>
<dbReference type="PANTHER" id="PTHR23501">
    <property type="entry name" value="MAJOR FACILITATOR SUPERFAMILY"/>
    <property type="match status" value="1"/>
</dbReference>
<feature type="transmembrane region" description="Helical" evidence="6">
    <location>
        <begin position="328"/>
        <end position="346"/>
    </location>
</feature>
<dbReference type="eggNOG" id="COG0477">
    <property type="taxonomic scope" value="Bacteria"/>
</dbReference>
<feature type="transmembrane region" description="Helical" evidence="6">
    <location>
        <begin position="143"/>
        <end position="165"/>
    </location>
</feature>
<feature type="transmembrane region" description="Helical" evidence="6">
    <location>
        <begin position="298"/>
        <end position="316"/>
    </location>
</feature>
<comment type="subcellular location">
    <subcellularLocation>
        <location evidence="1">Cell membrane</location>
        <topology evidence="1">Multi-pass membrane protein</topology>
    </subcellularLocation>
</comment>
<evidence type="ECO:0000256" key="5">
    <source>
        <dbReference type="ARBA" id="ARBA00023136"/>
    </source>
</evidence>
<dbReference type="InterPro" id="IPR011701">
    <property type="entry name" value="MFS"/>
</dbReference>
<keyword evidence="4 6" id="KW-1133">Transmembrane helix</keyword>
<protein>
    <submittedName>
        <fullName evidence="8">Major facilitator superfamily MFS_1</fullName>
    </submittedName>
</protein>
<evidence type="ECO:0000259" key="7">
    <source>
        <dbReference type="PROSITE" id="PS50850"/>
    </source>
</evidence>
<dbReference type="SUPFAM" id="SSF103473">
    <property type="entry name" value="MFS general substrate transporter"/>
    <property type="match status" value="1"/>
</dbReference>
<organism evidence="8 9">
    <name type="scientific">Paenibacillus curdlanolyticus YK9</name>
    <dbReference type="NCBI Taxonomy" id="717606"/>
    <lineage>
        <taxon>Bacteria</taxon>
        <taxon>Bacillati</taxon>
        <taxon>Bacillota</taxon>
        <taxon>Bacilli</taxon>
        <taxon>Bacillales</taxon>
        <taxon>Paenibacillaceae</taxon>
        <taxon>Paenibacillus</taxon>
    </lineage>
</organism>
<feature type="transmembrane region" description="Helical" evidence="6">
    <location>
        <begin position="171"/>
        <end position="190"/>
    </location>
</feature>
<dbReference type="OrthoDB" id="9807274at2"/>
<feature type="transmembrane region" description="Helical" evidence="6">
    <location>
        <begin position="202"/>
        <end position="221"/>
    </location>
</feature>
<dbReference type="GO" id="GO:0022857">
    <property type="term" value="F:transmembrane transporter activity"/>
    <property type="evidence" value="ECO:0007669"/>
    <property type="project" value="InterPro"/>
</dbReference>
<evidence type="ECO:0000256" key="6">
    <source>
        <dbReference type="SAM" id="Phobius"/>
    </source>
</evidence>
<evidence type="ECO:0000256" key="2">
    <source>
        <dbReference type="ARBA" id="ARBA00022448"/>
    </source>
</evidence>
<dbReference type="RefSeq" id="WP_006040647.1">
    <property type="nucleotide sequence ID" value="NZ_AEDD01000016.1"/>
</dbReference>
<dbReference type="InterPro" id="IPR036259">
    <property type="entry name" value="MFS_trans_sf"/>
</dbReference>
<dbReference type="CDD" id="cd17321">
    <property type="entry name" value="MFS_MMR_MDR_like"/>
    <property type="match status" value="1"/>
</dbReference>
<dbReference type="PRINTS" id="PR01036">
    <property type="entry name" value="TCRTETB"/>
</dbReference>
<evidence type="ECO:0000256" key="4">
    <source>
        <dbReference type="ARBA" id="ARBA00022989"/>
    </source>
</evidence>
<evidence type="ECO:0000256" key="1">
    <source>
        <dbReference type="ARBA" id="ARBA00004651"/>
    </source>
</evidence>
<feature type="transmembrane region" description="Helical" evidence="6">
    <location>
        <begin position="227"/>
        <end position="243"/>
    </location>
</feature>
<feature type="transmembrane region" description="Helical" evidence="6">
    <location>
        <begin position="110"/>
        <end position="131"/>
    </location>
</feature>
<accession>E0IG76</accession>
<dbReference type="GO" id="GO:0005886">
    <property type="term" value="C:plasma membrane"/>
    <property type="evidence" value="ECO:0007669"/>
    <property type="project" value="UniProtKB-SubCell"/>
</dbReference>
<feature type="transmembrane region" description="Helical" evidence="6">
    <location>
        <begin position="352"/>
        <end position="376"/>
    </location>
</feature>
<dbReference type="AlphaFoldDB" id="E0IG76"/>
<dbReference type="STRING" id="717606.PaecuDRAFT_4667"/>
<name>E0IG76_9BACL</name>
<dbReference type="PROSITE" id="PS00216">
    <property type="entry name" value="SUGAR_TRANSPORT_1"/>
    <property type="match status" value="1"/>
</dbReference>
<evidence type="ECO:0000256" key="3">
    <source>
        <dbReference type="ARBA" id="ARBA00022692"/>
    </source>
</evidence>
<gene>
    <name evidence="8" type="ORF">PaecuDRAFT_4667</name>
</gene>
<keyword evidence="2" id="KW-0813">Transport</keyword>
<keyword evidence="5 6" id="KW-0472">Membrane</keyword>
<feature type="transmembrane region" description="Helical" evidence="6">
    <location>
        <begin position="86"/>
        <end position="104"/>
    </location>
</feature>